<dbReference type="PANTHER" id="PTHR43297">
    <property type="entry name" value="OLIGOPEPTIDE TRANSPORT ATP-BINDING PROTEIN APPD"/>
    <property type="match status" value="1"/>
</dbReference>
<evidence type="ECO:0000256" key="4">
    <source>
        <dbReference type="ARBA" id="ARBA00022475"/>
    </source>
</evidence>
<proteinExistence type="inferred from homology"/>
<accession>A0A1H1USI0</accession>
<protein>
    <submittedName>
        <fullName evidence="11">Peptide/nickel transport system ATP-binding protein</fullName>
    </submittedName>
</protein>
<evidence type="ECO:0000313" key="12">
    <source>
        <dbReference type="Proteomes" id="UP000198983"/>
    </source>
</evidence>
<comment type="similarity">
    <text evidence="2">Belongs to the ABC transporter superfamily.</text>
</comment>
<organism evidence="11 12">
    <name type="scientific">Actinopolymorpha singaporensis</name>
    <dbReference type="NCBI Taxonomy" id="117157"/>
    <lineage>
        <taxon>Bacteria</taxon>
        <taxon>Bacillati</taxon>
        <taxon>Actinomycetota</taxon>
        <taxon>Actinomycetes</taxon>
        <taxon>Propionibacteriales</taxon>
        <taxon>Actinopolymorphaceae</taxon>
        <taxon>Actinopolymorpha</taxon>
    </lineage>
</organism>
<dbReference type="Pfam" id="PF00005">
    <property type="entry name" value="ABC_tran"/>
    <property type="match status" value="1"/>
</dbReference>
<dbReference type="NCBIfam" id="TIGR01727">
    <property type="entry name" value="oligo_HPY"/>
    <property type="match status" value="1"/>
</dbReference>
<feature type="domain" description="ABC transporter" evidence="10">
    <location>
        <begin position="9"/>
        <end position="288"/>
    </location>
</feature>
<evidence type="ECO:0000259" key="10">
    <source>
        <dbReference type="PROSITE" id="PS50893"/>
    </source>
</evidence>
<dbReference type="Proteomes" id="UP000198983">
    <property type="component" value="Chromosome I"/>
</dbReference>
<evidence type="ECO:0000256" key="3">
    <source>
        <dbReference type="ARBA" id="ARBA00022448"/>
    </source>
</evidence>
<name>A0A1H1USI0_9ACTN</name>
<keyword evidence="6" id="KW-0547">Nucleotide-binding</keyword>
<keyword evidence="9" id="KW-0472">Membrane</keyword>
<dbReference type="GO" id="GO:0005524">
    <property type="term" value="F:ATP binding"/>
    <property type="evidence" value="ECO:0007669"/>
    <property type="project" value="UniProtKB-KW"/>
</dbReference>
<keyword evidence="8" id="KW-1278">Translocase</keyword>
<dbReference type="InterPro" id="IPR017871">
    <property type="entry name" value="ABC_transporter-like_CS"/>
</dbReference>
<dbReference type="AlphaFoldDB" id="A0A1H1USI0"/>
<dbReference type="GO" id="GO:0015833">
    <property type="term" value="P:peptide transport"/>
    <property type="evidence" value="ECO:0007669"/>
    <property type="project" value="InterPro"/>
</dbReference>
<comment type="subcellular location">
    <subcellularLocation>
        <location evidence="1">Cell membrane</location>
        <topology evidence="1">Peripheral membrane protein</topology>
    </subcellularLocation>
</comment>
<dbReference type="OrthoDB" id="9809030at2"/>
<dbReference type="RefSeq" id="WP_092654915.1">
    <property type="nucleotide sequence ID" value="NZ_LT629732.1"/>
</dbReference>
<gene>
    <name evidence="11" type="ORF">SAMN04489717_3755</name>
</gene>
<dbReference type="CDD" id="cd03257">
    <property type="entry name" value="ABC_NikE_OppD_transporters"/>
    <property type="match status" value="1"/>
</dbReference>
<evidence type="ECO:0000256" key="7">
    <source>
        <dbReference type="ARBA" id="ARBA00022840"/>
    </source>
</evidence>
<dbReference type="InterPro" id="IPR003593">
    <property type="entry name" value="AAA+_ATPase"/>
</dbReference>
<dbReference type="InterPro" id="IPR013563">
    <property type="entry name" value="Oligopep_ABC_C"/>
</dbReference>
<dbReference type="EMBL" id="LT629732">
    <property type="protein sequence ID" value="SDS75433.1"/>
    <property type="molecule type" value="Genomic_DNA"/>
</dbReference>
<keyword evidence="7 11" id="KW-0067">ATP-binding</keyword>
<keyword evidence="5" id="KW-0997">Cell inner membrane</keyword>
<keyword evidence="4" id="KW-1003">Cell membrane</keyword>
<keyword evidence="12" id="KW-1185">Reference proteome</keyword>
<dbReference type="Gene3D" id="3.40.50.300">
    <property type="entry name" value="P-loop containing nucleotide triphosphate hydrolases"/>
    <property type="match status" value="1"/>
</dbReference>
<evidence type="ECO:0000256" key="5">
    <source>
        <dbReference type="ARBA" id="ARBA00022519"/>
    </source>
</evidence>
<dbReference type="PROSITE" id="PS00211">
    <property type="entry name" value="ABC_TRANSPORTER_1"/>
    <property type="match status" value="1"/>
</dbReference>
<dbReference type="PANTHER" id="PTHR43297:SF14">
    <property type="entry name" value="ATPASE AAA-TYPE CORE DOMAIN-CONTAINING PROTEIN"/>
    <property type="match status" value="1"/>
</dbReference>
<dbReference type="SMART" id="SM00382">
    <property type="entry name" value="AAA"/>
    <property type="match status" value="1"/>
</dbReference>
<evidence type="ECO:0000256" key="8">
    <source>
        <dbReference type="ARBA" id="ARBA00022967"/>
    </source>
</evidence>
<dbReference type="PROSITE" id="PS50893">
    <property type="entry name" value="ABC_TRANSPORTER_2"/>
    <property type="match status" value="1"/>
</dbReference>
<dbReference type="InterPro" id="IPR027417">
    <property type="entry name" value="P-loop_NTPase"/>
</dbReference>
<sequence length="377" mass="41281">MPGEVPPLLSVRGLRTGFDLDEGHVRAVDGVDLTVRSGHTLCVVGESGCGKSITARSILQLVERPGRIIEGQVLYRLGQDHRLLKAPHPSRQDRAAVRAATDGMLDLTRLDPKGTAIRAVRGSEIAMIFQEPMVSLSPVHTIGHQIAENIRTHEEVTKKEARERTIDELRRVGIPRPERRFDSYTFQLSGGMRQRAMIAMALACRPKLLIADEPTTALDVTTQAQILELIQELQEQFDMAVMLITHDLGVVAEVADEVAVMYLGLVVEQCGVDDLFHDPRHPYTKALLDSIPTVGPRAKRRLTAIRGMVPHPYDRPVGCPFHTRCVSAMPGVCDAVVPPTQAVTGPDGTVDRAVRCLLYDSAESVRRGPITAGEAGR</sequence>
<evidence type="ECO:0000256" key="2">
    <source>
        <dbReference type="ARBA" id="ARBA00005417"/>
    </source>
</evidence>
<dbReference type="InterPro" id="IPR050388">
    <property type="entry name" value="ABC_Ni/Peptide_Import"/>
</dbReference>
<evidence type="ECO:0000313" key="11">
    <source>
        <dbReference type="EMBL" id="SDS75433.1"/>
    </source>
</evidence>
<reference evidence="11 12" key="1">
    <citation type="submission" date="2016-10" db="EMBL/GenBank/DDBJ databases">
        <authorList>
            <person name="de Groot N.N."/>
        </authorList>
    </citation>
    <scope>NUCLEOTIDE SEQUENCE [LARGE SCALE GENOMIC DNA]</scope>
    <source>
        <strain evidence="11 12">DSM 22024</strain>
    </source>
</reference>
<evidence type="ECO:0000256" key="1">
    <source>
        <dbReference type="ARBA" id="ARBA00004202"/>
    </source>
</evidence>
<evidence type="ECO:0000256" key="9">
    <source>
        <dbReference type="ARBA" id="ARBA00023136"/>
    </source>
</evidence>
<dbReference type="GO" id="GO:0016887">
    <property type="term" value="F:ATP hydrolysis activity"/>
    <property type="evidence" value="ECO:0007669"/>
    <property type="project" value="InterPro"/>
</dbReference>
<dbReference type="Pfam" id="PF08352">
    <property type="entry name" value="oligo_HPY"/>
    <property type="match status" value="1"/>
</dbReference>
<dbReference type="SUPFAM" id="SSF52540">
    <property type="entry name" value="P-loop containing nucleoside triphosphate hydrolases"/>
    <property type="match status" value="1"/>
</dbReference>
<dbReference type="STRING" id="117157.SAMN04489717_3755"/>
<dbReference type="InterPro" id="IPR003439">
    <property type="entry name" value="ABC_transporter-like_ATP-bd"/>
</dbReference>
<keyword evidence="3" id="KW-0813">Transport</keyword>
<dbReference type="GO" id="GO:0005886">
    <property type="term" value="C:plasma membrane"/>
    <property type="evidence" value="ECO:0007669"/>
    <property type="project" value="UniProtKB-SubCell"/>
</dbReference>
<evidence type="ECO:0000256" key="6">
    <source>
        <dbReference type="ARBA" id="ARBA00022741"/>
    </source>
</evidence>